<accession>A0A8S9UMB3</accession>
<organism evidence="1 2">
    <name type="scientific">Phytophthora infestans</name>
    <name type="common">Potato late blight agent</name>
    <name type="synonym">Botrytis infestans</name>
    <dbReference type="NCBI Taxonomy" id="4787"/>
    <lineage>
        <taxon>Eukaryota</taxon>
        <taxon>Sar</taxon>
        <taxon>Stramenopiles</taxon>
        <taxon>Oomycota</taxon>
        <taxon>Peronosporomycetes</taxon>
        <taxon>Peronosporales</taxon>
        <taxon>Peronosporaceae</taxon>
        <taxon>Phytophthora</taxon>
    </lineage>
</organism>
<protein>
    <submittedName>
        <fullName evidence="1">Putative GNAT family acetyltransferase</fullName>
    </submittedName>
</protein>
<name>A0A8S9UMB3_PHYIN</name>
<gene>
    <name evidence="1" type="ORF">GN958_ATG10227</name>
</gene>
<evidence type="ECO:0000313" key="1">
    <source>
        <dbReference type="EMBL" id="KAF4140582.1"/>
    </source>
</evidence>
<proteinExistence type="predicted"/>
<dbReference type="AlphaFoldDB" id="A0A8S9UMB3"/>
<feature type="non-terminal residue" evidence="1">
    <location>
        <position position="137"/>
    </location>
</feature>
<evidence type="ECO:0000313" key="2">
    <source>
        <dbReference type="Proteomes" id="UP000704712"/>
    </source>
</evidence>
<dbReference type="Proteomes" id="UP000704712">
    <property type="component" value="Unassembled WGS sequence"/>
</dbReference>
<sequence>GDRVGTTLQLNTILVQDRAVKFVSYFRTIPSHGVAEVGHVYNFFEMAKTRSATESIDLLVCDSCNLQLAGCCWSLGAHVVYKGRNYDSMWFPMVDCDWNGGSTPNLIKLDECWLDSSSLARTQNCSVQKLVGTDHRT</sequence>
<reference evidence="1" key="1">
    <citation type="submission" date="2020-03" db="EMBL/GenBank/DDBJ databases">
        <title>Hybrid Assembly of Korean Phytophthora infestans isolates.</title>
        <authorList>
            <person name="Prokchorchik M."/>
            <person name="Lee Y."/>
            <person name="Seo J."/>
            <person name="Cho J.-H."/>
            <person name="Park Y.-E."/>
            <person name="Jang D.-C."/>
            <person name="Im J.-S."/>
            <person name="Choi J.-G."/>
            <person name="Park H.-J."/>
            <person name="Lee G.-B."/>
            <person name="Lee Y.-G."/>
            <person name="Hong S.-Y."/>
            <person name="Cho K."/>
            <person name="Sohn K.H."/>
        </authorList>
    </citation>
    <scope>NUCLEOTIDE SEQUENCE</scope>
    <source>
        <strain evidence="1">KR_2_A2</strain>
    </source>
</reference>
<comment type="caution">
    <text evidence="1">The sequence shown here is derived from an EMBL/GenBank/DDBJ whole genome shotgun (WGS) entry which is preliminary data.</text>
</comment>
<dbReference type="EMBL" id="JAACNO010001444">
    <property type="protein sequence ID" value="KAF4140582.1"/>
    <property type="molecule type" value="Genomic_DNA"/>
</dbReference>